<name>A0A6C0HR83_9ZZZZ</name>
<feature type="compositionally biased region" description="Basic residues" evidence="1">
    <location>
        <begin position="47"/>
        <end position="113"/>
    </location>
</feature>
<sequence length="152" mass="16869">MSPYTDFVKKQMAVMGNSIPAKERMKEIAKLWHKQKMGSGMPPVKGATKKKSSSVKKKSSSVKKKSSSVKKKSSSVKKKSAIRRKSPASVKSSKKKSKFASKKKTEKKIRKGPTMHAIDGAGKGPTQGNDGKMWISQPDKNNVYHWKPYKSD</sequence>
<feature type="region of interest" description="Disordered" evidence="1">
    <location>
        <begin position="34"/>
        <end position="152"/>
    </location>
</feature>
<evidence type="ECO:0000313" key="2">
    <source>
        <dbReference type="EMBL" id="QHT82393.1"/>
    </source>
</evidence>
<evidence type="ECO:0000256" key="1">
    <source>
        <dbReference type="SAM" id="MobiDB-lite"/>
    </source>
</evidence>
<dbReference type="AlphaFoldDB" id="A0A6C0HR83"/>
<protein>
    <submittedName>
        <fullName evidence="2">Uncharacterized protein</fullName>
    </submittedName>
</protein>
<accession>A0A6C0HR83</accession>
<dbReference type="EMBL" id="MN739999">
    <property type="protein sequence ID" value="QHT82393.1"/>
    <property type="molecule type" value="Genomic_DNA"/>
</dbReference>
<organism evidence="2">
    <name type="scientific">viral metagenome</name>
    <dbReference type="NCBI Taxonomy" id="1070528"/>
    <lineage>
        <taxon>unclassified sequences</taxon>
        <taxon>metagenomes</taxon>
        <taxon>organismal metagenomes</taxon>
    </lineage>
</organism>
<reference evidence="2" key="1">
    <citation type="journal article" date="2020" name="Nature">
        <title>Giant virus diversity and host interactions through global metagenomics.</title>
        <authorList>
            <person name="Schulz F."/>
            <person name="Roux S."/>
            <person name="Paez-Espino D."/>
            <person name="Jungbluth S."/>
            <person name="Walsh D.A."/>
            <person name="Denef V.J."/>
            <person name="McMahon K.D."/>
            <person name="Konstantinidis K.T."/>
            <person name="Eloe-Fadrosh E.A."/>
            <person name="Kyrpides N.C."/>
            <person name="Woyke T."/>
        </authorList>
    </citation>
    <scope>NUCLEOTIDE SEQUENCE</scope>
    <source>
        <strain evidence="2">GVMAG-M-3300023184-161</strain>
    </source>
</reference>
<proteinExistence type="predicted"/>